<name>A0A506PPS8_9FLAO</name>
<dbReference type="GO" id="GO:0005507">
    <property type="term" value="F:copper ion binding"/>
    <property type="evidence" value="ECO:0007669"/>
    <property type="project" value="TreeGrafter"/>
</dbReference>
<protein>
    <recommendedName>
        <fullName evidence="2">PF03932 family protein CutC</fullName>
    </recommendedName>
</protein>
<evidence type="ECO:0000313" key="4">
    <source>
        <dbReference type="Proteomes" id="UP000317332"/>
    </source>
</evidence>
<dbReference type="PANTHER" id="PTHR12598:SF0">
    <property type="entry name" value="COPPER HOMEOSTASIS PROTEIN CUTC HOMOLOG"/>
    <property type="match status" value="1"/>
</dbReference>
<proteinExistence type="inferred from homology"/>
<organism evidence="3 4">
    <name type="scientific">Paucihalobacter ruber</name>
    <dbReference type="NCBI Taxonomy" id="2567861"/>
    <lineage>
        <taxon>Bacteria</taxon>
        <taxon>Pseudomonadati</taxon>
        <taxon>Bacteroidota</taxon>
        <taxon>Flavobacteriia</taxon>
        <taxon>Flavobacteriales</taxon>
        <taxon>Flavobacteriaceae</taxon>
        <taxon>Paucihalobacter</taxon>
    </lineage>
</organism>
<keyword evidence="4" id="KW-1185">Reference proteome</keyword>
<dbReference type="PANTHER" id="PTHR12598">
    <property type="entry name" value="COPPER HOMEOSTASIS PROTEIN CUTC"/>
    <property type="match status" value="1"/>
</dbReference>
<dbReference type="AlphaFoldDB" id="A0A506PPS8"/>
<reference evidence="3 4" key="1">
    <citation type="submission" date="2019-06" db="EMBL/GenBank/DDBJ databases">
        <title>Flavobacteriaceae Paucihalobacterium erythroidium CWB-1, complete genome.</title>
        <authorList>
            <person name="Wu S."/>
        </authorList>
    </citation>
    <scope>NUCLEOTIDE SEQUENCE [LARGE SCALE GENOMIC DNA]</scope>
    <source>
        <strain evidence="3 4">CWB-1</strain>
    </source>
</reference>
<accession>A0A506PPS8</accession>
<dbReference type="RefSeq" id="WP_140988883.1">
    <property type="nucleotide sequence ID" value="NZ_VHIQ01000001.1"/>
</dbReference>
<keyword evidence="2" id="KW-0963">Cytoplasm</keyword>
<dbReference type="EMBL" id="VHIQ01000001">
    <property type="protein sequence ID" value="TPV35873.1"/>
    <property type="molecule type" value="Genomic_DNA"/>
</dbReference>
<dbReference type="OrthoDB" id="9815677at2"/>
<dbReference type="InterPro" id="IPR036822">
    <property type="entry name" value="CutC-like_dom_sf"/>
</dbReference>
<dbReference type="HAMAP" id="MF_00795">
    <property type="entry name" value="CutC"/>
    <property type="match status" value="1"/>
</dbReference>
<dbReference type="Proteomes" id="UP000317332">
    <property type="component" value="Unassembled WGS sequence"/>
</dbReference>
<sequence length="240" mass="26379">MTLEICAANIQSAINAEKAGAHRVELCSELAVGGITPSFGMIQEVLKKVAIPVFVLIRPRSGNFTYSEDEFEIIKADILNCKKMGCTGIVSGVLNVDNSIDVIRTKELVELSKPLPFTFHRAFDWVPNPAEAIETLIDIGVHRILTSGQSSTAEKGIELLTQLHQQANNRIQILPGGGINENNVKLFKDKGFTEIHASATTLVQETAVPIVTMNSTKFFQENKVFESNTEIICRILKNLD</sequence>
<dbReference type="Gene3D" id="3.20.20.380">
    <property type="entry name" value="Copper homeostasis (CutC) domain"/>
    <property type="match status" value="1"/>
</dbReference>
<gene>
    <name evidence="2" type="primary">cutC</name>
    <name evidence="3" type="ORF">FJ651_02855</name>
</gene>
<dbReference type="FunFam" id="3.20.20.380:FF:000001">
    <property type="entry name" value="Copper homeostasis protein CutC"/>
    <property type="match status" value="1"/>
</dbReference>
<dbReference type="InterPro" id="IPR005627">
    <property type="entry name" value="CutC-like"/>
</dbReference>
<dbReference type="GO" id="GO:0005737">
    <property type="term" value="C:cytoplasm"/>
    <property type="evidence" value="ECO:0007669"/>
    <property type="project" value="UniProtKB-SubCell"/>
</dbReference>
<comment type="caution">
    <text evidence="3">The sequence shown here is derived from an EMBL/GenBank/DDBJ whole genome shotgun (WGS) entry which is preliminary data.</text>
</comment>
<evidence type="ECO:0000256" key="1">
    <source>
        <dbReference type="ARBA" id="ARBA00007768"/>
    </source>
</evidence>
<comment type="subcellular location">
    <subcellularLocation>
        <location evidence="2">Cytoplasm</location>
    </subcellularLocation>
</comment>
<evidence type="ECO:0000256" key="2">
    <source>
        <dbReference type="HAMAP-Rule" id="MF_00795"/>
    </source>
</evidence>
<comment type="caution">
    <text evidence="2">Once thought to be involved in copper homeostasis, experiments in E.coli have shown this is not the case.</text>
</comment>
<evidence type="ECO:0000313" key="3">
    <source>
        <dbReference type="EMBL" id="TPV35873.1"/>
    </source>
</evidence>
<dbReference type="SUPFAM" id="SSF110395">
    <property type="entry name" value="CutC-like"/>
    <property type="match status" value="1"/>
</dbReference>
<comment type="similarity">
    <text evidence="1 2">Belongs to the CutC family.</text>
</comment>
<dbReference type="Pfam" id="PF03932">
    <property type="entry name" value="CutC"/>
    <property type="match status" value="1"/>
</dbReference>